<dbReference type="GO" id="GO:0017148">
    <property type="term" value="P:negative regulation of translation"/>
    <property type="evidence" value="ECO:0007669"/>
    <property type="project" value="UniProtKB-UniRule"/>
</dbReference>
<dbReference type="NCBIfam" id="TIGR00090">
    <property type="entry name" value="rsfS_iojap_ybeB"/>
    <property type="match status" value="1"/>
</dbReference>
<comment type="subcellular location">
    <subcellularLocation>
        <location evidence="2">Cytoplasm</location>
    </subcellularLocation>
</comment>
<keyword evidence="2" id="KW-0963">Cytoplasm</keyword>
<dbReference type="GO" id="GO:0042256">
    <property type="term" value="P:cytosolic ribosome assembly"/>
    <property type="evidence" value="ECO:0007669"/>
    <property type="project" value="UniProtKB-UniRule"/>
</dbReference>
<evidence type="ECO:0000313" key="4">
    <source>
        <dbReference type="Proteomes" id="UP000824072"/>
    </source>
</evidence>
<gene>
    <name evidence="2 3" type="primary">rsfS</name>
    <name evidence="3" type="ORF">IAB02_04415</name>
</gene>
<comment type="subunit">
    <text evidence="2">Interacts with ribosomal protein uL14 (rplN).</text>
</comment>
<dbReference type="InterPro" id="IPR004394">
    <property type="entry name" value="Iojap/RsfS/C7orf30"/>
</dbReference>
<protein>
    <recommendedName>
        <fullName evidence="2">Ribosomal silencing factor RsfS</fullName>
    </recommendedName>
</protein>
<reference evidence="3" key="2">
    <citation type="journal article" date="2021" name="PeerJ">
        <title>Extensive microbial diversity within the chicken gut microbiome revealed by metagenomics and culture.</title>
        <authorList>
            <person name="Gilroy R."/>
            <person name="Ravi A."/>
            <person name="Getino M."/>
            <person name="Pursley I."/>
            <person name="Horton D.L."/>
            <person name="Alikhan N.F."/>
            <person name="Baker D."/>
            <person name="Gharbi K."/>
            <person name="Hall N."/>
            <person name="Watson M."/>
            <person name="Adriaenssens E.M."/>
            <person name="Foster-Nyarko E."/>
            <person name="Jarju S."/>
            <person name="Secka A."/>
            <person name="Antonio M."/>
            <person name="Oren A."/>
            <person name="Chaudhuri R.R."/>
            <person name="La Ragione R."/>
            <person name="Hildebrand F."/>
            <person name="Pallen M.J."/>
        </authorList>
    </citation>
    <scope>NUCLEOTIDE SEQUENCE</scope>
    <source>
        <strain evidence="3">ChiHcec3-11533</strain>
    </source>
</reference>
<dbReference type="GO" id="GO:0090071">
    <property type="term" value="P:negative regulation of ribosome biogenesis"/>
    <property type="evidence" value="ECO:0007669"/>
    <property type="project" value="UniProtKB-UniRule"/>
</dbReference>
<evidence type="ECO:0000256" key="1">
    <source>
        <dbReference type="ARBA" id="ARBA00010574"/>
    </source>
</evidence>
<comment type="similarity">
    <text evidence="1 2">Belongs to the Iojap/RsfS family.</text>
</comment>
<dbReference type="GO" id="GO:0005737">
    <property type="term" value="C:cytoplasm"/>
    <property type="evidence" value="ECO:0007669"/>
    <property type="project" value="UniProtKB-SubCell"/>
</dbReference>
<dbReference type="Gene3D" id="3.30.460.10">
    <property type="entry name" value="Beta Polymerase, domain 2"/>
    <property type="match status" value="1"/>
</dbReference>
<accession>A0A9D1IAF7</accession>
<proteinExistence type="inferred from homology"/>
<organism evidence="3 4">
    <name type="scientific">Candidatus Pullichristensenella excrementigallinarum</name>
    <dbReference type="NCBI Taxonomy" id="2840907"/>
    <lineage>
        <taxon>Bacteria</taxon>
        <taxon>Bacillati</taxon>
        <taxon>Bacillota</taxon>
        <taxon>Clostridia</taxon>
        <taxon>Candidatus Pullichristensenella</taxon>
    </lineage>
</organism>
<dbReference type="EMBL" id="DVMU01000095">
    <property type="protein sequence ID" value="HIU33785.1"/>
    <property type="molecule type" value="Genomic_DNA"/>
</dbReference>
<evidence type="ECO:0000256" key="2">
    <source>
        <dbReference type="HAMAP-Rule" id="MF_01477"/>
    </source>
</evidence>
<keyword evidence="2" id="KW-0678">Repressor</keyword>
<keyword evidence="2" id="KW-0810">Translation regulation</keyword>
<dbReference type="PANTHER" id="PTHR21043">
    <property type="entry name" value="IOJAP SUPERFAMILY ORTHOLOG"/>
    <property type="match status" value="1"/>
</dbReference>
<comment type="function">
    <text evidence="2">Functions as a ribosomal silencing factor. Interacts with ribosomal protein uL14 (rplN), blocking formation of intersubunit bridge B8. Prevents association of the 30S and 50S ribosomal subunits and the formation of functional ribosomes, thus repressing translation.</text>
</comment>
<dbReference type="InterPro" id="IPR043519">
    <property type="entry name" value="NT_sf"/>
</dbReference>
<sequence length="117" mass="13540">MKSRDLALKIAEILDKKGAEDIMILEVDHLTSIADYFVIASGRSVQSVRSLAEDVEDKLLEEDLPPRRKEGMNESRWIVLDYASVIVHVFHPEEREYYNMERLWMDGSNQVEFAVQA</sequence>
<dbReference type="GO" id="GO:0043023">
    <property type="term" value="F:ribosomal large subunit binding"/>
    <property type="evidence" value="ECO:0007669"/>
    <property type="project" value="TreeGrafter"/>
</dbReference>
<dbReference type="Proteomes" id="UP000824072">
    <property type="component" value="Unassembled WGS sequence"/>
</dbReference>
<dbReference type="AlphaFoldDB" id="A0A9D1IAF7"/>
<reference evidence="3" key="1">
    <citation type="submission" date="2020-10" db="EMBL/GenBank/DDBJ databases">
        <authorList>
            <person name="Gilroy R."/>
        </authorList>
    </citation>
    <scope>NUCLEOTIDE SEQUENCE</scope>
    <source>
        <strain evidence="3">ChiHcec3-11533</strain>
    </source>
</reference>
<name>A0A9D1IAF7_9FIRM</name>
<dbReference type="SUPFAM" id="SSF81301">
    <property type="entry name" value="Nucleotidyltransferase"/>
    <property type="match status" value="1"/>
</dbReference>
<comment type="caution">
    <text evidence="3">The sequence shown here is derived from an EMBL/GenBank/DDBJ whole genome shotgun (WGS) entry which is preliminary data.</text>
</comment>
<dbReference type="HAMAP" id="MF_01477">
    <property type="entry name" value="Iojap_RsfS"/>
    <property type="match status" value="1"/>
</dbReference>
<dbReference type="PANTHER" id="PTHR21043:SF0">
    <property type="entry name" value="MITOCHONDRIAL ASSEMBLY OF RIBOSOMAL LARGE SUBUNIT PROTEIN 1"/>
    <property type="match status" value="1"/>
</dbReference>
<evidence type="ECO:0000313" key="3">
    <source>
        <dbReference type="EMBL" id="HIU33785.1"/>
    </source>
</evidence>
<dbReference type="Pfam" id="PF02410">
    <property type="entry name" value="RsfS"/>
    <property type="match status" value="1"/>
</dbReference>